<dbReference type="Gene3D" id="1.10.8.430">
    <property type="entry name" value="Helical domain of apoptotic protease-activating factors"/>
    <property type="match status" value="1"/>
</dbReference>
<feature type="domain" description="Disease resistance protein winged helix" evidence="9">
    <location>
        <begin position="446"/>
        <end position="515"/>
    </location>
</feature>
<dbReference type="EMBL" id="BQKI01000071">
    <property type="protein sequence ID" value="GJN14306.1"/>
    <property type="molecule type" value="Genomic_DNA"/>
</dbReference>
<dbReference type="SUPFAM" id="SSF52540">
    <property type="entry name" value="P-loop containing nucleoside triphosphate hydrolases"/>
    <property type="match status" value="1"/>
</dbReference>
<dbReference type="GO" id="GO:0009626">
    <property type="term" value="P:plant-type hypersensitive response"/>
    <property type="evidence" value="ECO:0007669"/>
    <property type="project" value="UniProtKB-ARBA"/>
</dbReference>
<dbReference type="PRINTS" id="PR00364">
    <property type="entry name" value="DISEASERSIST"/>
</dbReference>
<comment type="similarity">
    <text evidence="1">Belongs to the disease resistance NB-LRR family.</text>
</comment>
<proteinExistence type="inferred from homology"/>
<feature type="domain" description="NB-ARC" evidence="7">
    <location>
        <begin position="174"/>
        <end position="355"/>
    </location>
</feature>
<keyword evidence="4" id="KW-0547">Nucleotide-binding</keyword>
<organism evidence="11 12">
    <name type="scientific">Eleusine coracana subsp. coracana</name>
    <dbReference type="NCBI Taxonomy" id="191504"/>
    <lineage>
        <taxon>Eukaryota</taxon>
        <taxon>Viridiplantae</taxon>
        <taxon>Streptophyta</taxon>
        <taxon>Embryophyta</taxon>
        <taxon>Tracheophyta</taxon>
        <taxon>Spermatophyta</taxon>
        <taxon>Magnoliopsida</taxon>
        <taxon>Liliopsida</taxon>
        <taxon>Poales</taxon>
        <taxon>Poaceae</taxon>
        <taxon>PACMAD clade</taxon>
        <taxon>Chloridoideae</taxon>
        <taxon>Cynodonteae</taxon>
        <taxon>Eleusininae</taxon>
        <taxon>Eleusine</taxon>
    </lineage>
</organism>
<evidence type="ECO:0000256" key="4">
    <source>
        <dbReference type="ARBA" id="ARBA00022741"/>
    </source>
</evidence>
<dbReference type="Gene3D" id="1.20.5.4130">
    <property type="match status" value="1"/>
</dbReference>
<dbReference type="Pfam" id="PF23598">
    <property type="entry name" value="LRR_14"/>
    <property type="match status" value="1"/>
</dbReference>
<dbReference type="InterPro" id="IPR042197">
    <property type="entry name" value="Apaf_helical"/>
</dbReference>
<keyword evidence="5" id="KW-0611">Plant defense</keyword>
<evidence type="ECO:0000256" key="1">
    <source>
        <dbReference type="ARBA" id="ARBA00008894"/>
    </source>
</evidence>
<dbReference type="InterPro" id="IPR041118">
    <property type="entry name" value="Rx_N"/>
</dbReference>
<keyword evidence="6" id="KW-0175">Coiled coil</keyword>
<evidence type="ECO:0000259" key="9">
    <source>
        <dbReference type="Pfam" id="PF23559"/>
    </source>
</evidence>
<dbReference type="SUPFAM" id="SSF52058">
    <property type="entry name" value="L domain-like"/>
    <property type="match status" value="1"/>
</dbReference>
<dbReference type="InterPro" id="IPR038005">
    <property type="entry name" value="RX-like_CC"/>
</dbReference>
<protein>
    <submittedName>
        <fullName evidence="11">Uncharacterized protein</fullName>
    </submittedName>
</protein>
<dbReference type="InterPro" id="IPR002182">
    <property type="entry name" value="NB-ARC"/>
</dbReference>
<keyword evidence="2" id="KW-0433">Leucine-rich repeat</keyword>
<keyword evidence="3" id="KW-0677">Repeat</keyword>
<gene>
    <name evidence="11" type="primary">gb01111</name>
    <name evidence="11" type="ORF">PR202_gb01111</name>
</gene>
<dbReference type="InterPro" id="IPR055414">
    <property type="entry name" value="LRR_R13L4/SHOC2-like"/>
</dbReference>
<keyword evidence="12" id="KW-1185">Reference proteome</keyword>
<sequence>MAEAASAAAGGAANLAIQEVSFLCGVHDEVESLRDDLRSMQTFLSVEAQRGGGGNAVTADSVRRVRHAVYEAENIIDDADYRAKRNSRRKGMLGAISRYARKPMDLVARHKLGKDVLQWRRKIQDIKFSREFLDAINADRLVTASTPQPSTHRACLSRLAADPDNEAALVGLKGDVERIEEWLKDEDNTQVTVISIVAMGGAGKTTLARKVYNSAAAKEHFDVFAFVSISQQFEVLPVLKEIAMQAMGINKRVREFDKIGQGHELENMGEQELAGTLRSFLEMKRYLIVLDDVWRMDTWENIQHAFPDQGNGSRLMLTTRYTQVAKQVNKLTHLHQLGLLNEKESEKLFFLKAFPSYENIDAKNRQELESVGRNLAEKCHGLPLALVVLGSHLSKNLCLNTWSKMERCLDWEVTSKWDNMQRIIALSYDDLPSDFLKNCFLCIASFPEDFTIGADELRRYWIGEGFLQHKPNQTLEDIAHDCLEELVQRSMVHTVSWNFIHGRISTVQMHDMVREWAIRKAREDEYLKVCRSRDDVSGGAYRLSFIDYFDDRIFISSPNMRSMLGFNLPRVTFGTQRFLRALYMWDTNLENISKVLGHLIHLRYIGLITCKNVVLPSSIGKLLNLQTIILTGTRIPHVPKSLWDISTLRHVDIPDLDASFDLTTIRAEEQSELHSLLIASEWTSAINKLTTDSPRWIGLEKYLVRMAQLRTLSLKGTTDSLPVDVLISLKEHRHLESLYLTVWESSAAFPESSKLPQNLGHLILFFRGSTWNSWHADLLPTLGRLQSLVDLTLAATYQPDDAEDPDGQLTSECCQKVGVTTYKAPIMSSPAGAFPRLRHLRLYGVQVHKLRFQTGTMPKLVQLTFGFGHMTTVPDGLFDLPSLEKLNLHIMENVLPREIHELVEGKGIKVIVTGEDN</sequence>
<evidence type="ECO:0000313" key="12">
    <source>
        <dbReference type="Proteomes" id="UP001054889"/>
    </source>
</evidence>
<dbReference type="InterPro" id="IPR044974">
    <property type="entry name" value="Disease_R_plants"/>
</dbReference>
<feature type="domain" description="Disease resistance R13L4/SHOC-2-like LRR" evidence="10">
    <location>
        <begin position="577"/>
        <end position="899"/>
    </location>
</feature>
<dbReference type="FunFam" id="3.40.50.300:FF:001091">
    <property type="entry name" value="Probable disease resistance protein At1g61300"/>
    <property type="match status" value="1"/>
</dbReference>
<dbReference type="GO" id="GO:0002758">
    <property type="term" value="P:innate immune response-activating signaling pathway"/>
    <property type="evidence" value="ECO:0007669"/>
    <property type="project" value="UniProtKB-ARBA"/>
</dbReference>
<evidence type="ECO:0000256" key="2">
    <source>
        <dbReference type="ARBA" id="ARBA00022614"/>
    </source>
</evidence>
<dbReference type="InterPro" id="IPR027417">
    <property type="entry name" value="P-loop_NTPase"/>
</dbReference>
<evidence type="ECO:0000256" key="6">
    <source>
        <dbReference type="ARBA" id="ARBA00023054"/>
    </source>
</evidence>
<evidence type="ECO:0000259" key="8">
    <source>
        <dbReference type="Pfam" id="PF18052"/>
    </source>
</evidence>
<evidence type="ECO:0000256" key="5">
    <source>
        <dbReference type="ARBA" id="ARBA00022821"/>
    </source>
</evidence>
<dbReference type="PANTHER" id="PTHR23155:SF968">
    <property type="entry name" value="NB-ARC DOMAIN CONTAINING PROTEIN, EXPRESSED"/>
    <property type="match status" value="1"/>
</dbReference>
<dbReference type="GO" id="GO:0043531">
    <property type="term" value="F:ADP binding"/>
    <property type="evidence" value="ECO:0007669"/>
    <property type="project" value="InterPro"/>
</dbReference>
<dbReference type="Pfam" id="PF18052">
    <property type="entry name" value="Rx_N"/>
    <property type="match status" value="1"/>
</dbReference>
<evidence type="ECO:0000259" key="7">
    <source>
        <dbReference type="Pfam" id="PF00931"/>
    </source>
</evidence>
<evidence type="ECO:0000313" key="11">
    <source>
        <dbReference type="EMBL" id="GJN14306.1"/>
    </source>
</evidence>
<dbReference type="Proteomes" id="UP001054889">
    <property type="component" value="Unassembled WGS sequence"/>
</dbReference>
<feature type="domain" description="Disease resistance N-terminal" evidence="8">
    <location>
        <begin position="6"/>
        <end position="90"/>
    </location>
</feature>
<dbReference type="FunFam" id="1.10.10.10:FF:000322">
    <property type="entry name" value="Probable disease resistance protein At1g63360"/>
    <property type="match status" value="1"/>
</dbReference>
<dbReference type="InterPro" id="IPR032675">
    <property type="entry name" value="LRR_dom_sf"/>
</dbReference>
<dbReference type="Gene3D" id="3.40.50.300">
    <property type="entry name" value="P-loop containing nucleotide triphosphate hydrolases"/>
    <property type="match status" value="1"/>
</dbReference>
<dbReference type="InterPro" id="IPR036388">
    <property type="entry name" value="WH-like_DNA-bd_sf"/>
</dbReference>
<dbReference type="InterPro" id="IPR058922">
    <property type="entry name" value="WHD_DRP"/>
</dbReference>
<comment type="caution">
    <text evidence="11">The sequence shown here is derived from an EMBL/GenBank/DDBJ whole genome shotgun (WGS) entry which is preliminary data.</text>
</comment>
<dbReference type="Pfam" id="PF00931">
    <property type="entry name" value="NB-ARC"/>
    <property type="match status" value="1"/>
</dbReference>
<dbReference type="Pfam" id="PF23559">
    <property type="entry name" value="WHD_DRP"/>
    <property type="match status" value="1"/>
</dbReference>
<reference evidence="11" key="1">
    <citation type="journal article" date="2018" name="DNA Res.">
        <title>Multiple hybrid de novo genome assembly of finger millet, an orphan allotetraploid crop.</title>
        <authorList>
            <person name="Hatakeyama M."/>
            <person name="Aluri S."/>
            <person name="Balachadran M.T."/>
            <person name="Sivarajan S.R."/>
            <person name="Patrignani A."/>
            <person name="Gruter S."/>
            <person name="Poveda L."/>
            <person name="Shimizu-Inatsugi R."/>
            <person name="Baeten J."/>
            <person name="Francoijs K.J."/>
            <person name="Nataraja K.N."/>
            <person name="Reddy Y.A.N."/>
            <person name="Phadnis S."/>
            <person name="Ravikumar R.L."/>
            <person name="Schlapbach R."/>
            <person name="Sreeman S.M."/>
            <person name="Shimizu K.K."/>
        </authorList>
    </citation>
    <scope>NUCLEOTIDE SEQUENCE</scope>
</reference>
<name>A0AAV5DVS8_ELECO</name>
<reference evidence="11" key="2">
    <citation type="submission" date="2021-12" db="EMBL/GenBank/DDBJ databases">
        <title>Resequencing data analysis of finger millet.</title>
        <authorList>
            <person name="Hatakeyama M."/>
            <person name="Aluri S."/>
            <person name="Balachadran M.T."/>
            <person name="Sivarajan S.R."/>
            <person name="Poveda L."/>
            <person name="Shimizu-Inatsugi R."/>
            <person name="Schlapbach R."/>
            <person name="Sreeman S.M."/>
            <person name="Shimizu K.K."/>
        </authorList>
    </citation>
    <scope>NUCLEOTIDE SEQUENCE</scope>
</reference>
<dbReference type="PANTHER" id="PTHR23155">
    <property type="entry name" value="DISEASE RESISTANCE PROTEIN RP"/>
    <property type="match status" value="1"/>
</dbReference>
<dbReference type="Gene3D" id="3.80.10.10">
    <property type="entry name" value="Ribonuclease Inhibitor"/>
    <property type="match status" value="1"/>
</dbReference>
<dbReference type="GO" id="GO:0042742">
    <property type="term" value="P:defense response to bacterium"/>
    <property type="evidence" value="ECO:0007669"/>
    <property type="project" value="UniProtKB-ARBA"/>
</dbReference>
<evidence type="ECO:0000259" key="10">
    <source>
        <dbReference type="Pfam" id="PF23598"/>
    </source>
</evidence>
<evidence type="ECO:0000256" key="3">
    <source>
        <dbReference type="ARBA" id="ARBA00022737"/>
    </source>
</evidence>
<dbReference type="Gene3D" id="1.10.10.10">
    <property type="entry name" value="Winged helix-like DNA-binding domain superfamily/Winged helix DNA-binding domain"/>
    <property type="match status" value="1"/>
</dbReference>
<dbReference type="AlphaFoldDB" id="A0AAV5DVS8"/>
<accession>A0AAV5DVS8</accession>
<dbReference type="CDD" id="cd14798">
    <property type="entry name" value="RX-CC_like"/>
    <property type="match status" value="1"/>
</dbReference>